<evidence type="ECO:0000256" key="2">
    <source>
        <dbReference type="ARBA" id="ARBA00005189"/>
    </source>
</evidence>
<comment type="catalytic activity">
    <reaction evidence="6">
        <text>N,N-dimethylethanolamine phosphate + S-adenosyl-L-methionine = phosphocholine + S-adenosyl-L-homocysteine + H(+)</text>
        <dbReference type="Rhea" id="RHEA:25325"/>
        <dbReference type="ChEBI" id="CHEBI:15378"/>
        <dbReference type="ChEBI" id="CHEBI:57856"/>
        <dbReference type="ChEBI" id="CHEBI:58641"/>
        <dbReference type="ChEBI" id="CHEBI:59789"/>
        <dbReference type="ChEBI" id="CHEBI:295975"/>
        <dbReference type="EC" id="2.1.1.103"/>
    </reaction>
    <physiologicalReaction direction="left-to-right" evidence="6">
        <dbReference type="Rhea" id="RHEA:25326"/>
    </physiologicalReaction>
</comment>
<dbReference type="AlphaFoldDB" id="W2IQN9"/>
<evidence type="ECO:0000256" key="7">
    <source>
        <dbReference type="ARBA" id="ARBA00047841"/>
    </source>
</evidence>
<comment type="pathway">
    <text evidence="1">Phospholipid metabolism; phosphatidylcholine biosynthesis.</text>
</comment>
<dbReference type="PANTHER" id="PTHR44307:SF2">
    <property type="entry name" value="PHOSPHOETHANOLAMINE METHYLTRANSFERASE ISOFORM X1"/>
    <property type="match status" value="1"/>
</dbReference>
<organism evidence="9">
    <name type="scientific">Phytophthora nicotianae</name>
    <name type="common">Potato buckeye rot agent</name>
    <name type="synonym">Phytophthora parasitica</name>
    <dbReference type="NCBI Taxonomy" id="4792"/>
    <lineage>
        <taxon>Eukaryota</taxon>
        <taxon>Sar</taxon>
        <taxon>Stramenopiles</taxon>
        <taxon>Oomycota</taxon>
        <taxon>Peronosporomycetes</taxon>
        <taxon>Peronosporales</taxon>
        <taxon>Peronosporaceae</taxon>
        <taxon>Phytophthora</taxon>
    </lineage>
</organism>
<dbReference type="Gene3D" id="3.40.50.150">
    <property type="entry name" value="Vaccinia Virus protein VP39"/>
    <property type="match status" value="1"/>
</dbReference>
<reference evidence="9" key="1">
    <citation type="submission" date="2013-11" db="EMBL/GenBank/DDBJ databases">
        <title>The Genome Sequence of Phytophthora parasitica CJ05E6.</title>
        <authorList>
            <consortium name="The Broad Institute Genomics Platform"/>
            <person name="Russ C."/>
            <person name="Tyler B."/>
            <person name="Panabieres F."/>
            <person name="Shan W."/>
            <person name="Tripathy S."/>
            <person name="Grunwald N."/>
            <person name="Machado M."/>
            <person name="Johnson C.S."/>
            <person name="Arredondo F."/>
            <person name="Hong C."/>
            <person name="Coffey M."/>
            <person name="Young S.K."/>
            <person name="Zeng Q."/>
            <person name="Gargeya S."/>
            <person name="Fitzgerald M."/>
            <person name="Abouelleil A."/>
            <person name="Alvarado L."/>
            <person name="Chapman S.B."/>
            <person name="Gainer-Dewar J."/>
            <person name="Goldberg J."/>
            <person name="Griggs A."/>
            <person name="Gujja S."/>
            <person name="Hansen M."/>
            <person name="Howarth C."/>
            <person name="Imamovic A."/>
            <person name="Ireland A."/>
            <person name="Larimer J."/>
            <person name="McCowan C."/>
            <person name="Murphy C."/>
            <person name="Pearson M."/>
            <person name="Poon T.W."/>
            <person name="Priest M."/>
            <person name="Roberts A."/>
            <person name="Saif S."/>
            <person name="Shea T."/>
            <person name="Sykes S."/>
            <person name="Wortman J."/>
            <person name="Nusbaum C."/>
            <person name="Birren B."/>
        </authorList>
    </citation>
    <scope>NUCLEOTIDE SEQUENCE [LARGE SCALE GENOMIC DNA]</scope>
    <source>
        <strain evidence="9">CJ05E6</strain>
    </source>
</reference>
<dbReference type="SUPFAM" id="SSF53335">
    <property type="entry name" value="S-adenosyl-L-methionine-dependent methyltransferases"/>
    <property type="match status" value="1"/>
</dbReference>
<dbReference type="Pfam" id="PF08241">
    <property type="entry name" value="Methyltransf_11"/>
    <property type="match status" value="1"/>
</dbReference>
<keyword evidence="3" id="KW-0489">Methyltransferase</keyword>
<evidence type="ECO:0000256" key="3">
    <source>
        <dbReference type="ARBA" id="ARBA00022603"/>
    </source>
</evidence>
<keyword evidence="4" id="KW-0808">Transferase</keyword>
<evidence type="ECO:0000256" key="4">
    <source>
        <dbReference type="ARBA" id="ARBA00022679"/>
    </source>
</evidence>
<dbReference type="EMBL" id="KI673747">
    <property type="protein sequence ID" value="ETL36539.1"/>
    <property type="molecule type" value="Genomic_DNA"/>
</dbReference>
<evidence type="ECO:0000313" key="9">
    <source>
        <dbReference type="EMBL" id="ETL36539.1"/>
    </source>
</evidence>
<proteinExistence type="predicted"/>
<evidence type="ECO:0000256" key="6">
    <source>
        <dbReference type="ARBA" id="ARBA00047619"/>
    </source>
</evidence>
<dbReference type="Proteomes" id="UP000053864">
    <property type="component" value="Unassembled WGS sequence"/>
</dbReference>
<dbReference type="EC" id="2.1.1.103" evidence="5"/>
<evidence type="ECO:0000259" key="8">
    <source>
        <dbReference type="Pfam" id="PF08241"/>
    </source>
</evidence>
<sequence>MPVARDLMKAYWEGHSSSATVETMMLDSHAKTLTELEVPEILDKAPSMEHKDVLELAAGIGRYTSVIATMAKSVTAVEFIEDFIKVNEDKNGHLGNIKFLCKDVVHLEAEPNSFDVIFSNWILMYMEDEEVKEFAKKAVKWLRPGGKLFFRESCFKQSGDLKRNSNPTHYRHPGFYIGAFGSVVSKEENRDVGYFNLESSGSVAVYRKIKKNNGQVYFSYTKAIKEGSSEEDVATFQKFLDEQQ</sequence>
<comment type="pathway">
    <text evidence="2">Lipid metabolism.</text>
</comment>
<dbReference type="InterPro" id="IPR029063">
    <property type="entry name" value="SAM-dependent_MTases_sf"/>
</dbReference>
<protein>
    <recommendedName>
        <fullName evidence="5">phosphoethanolamine N-methyltransferase</fullName>
        <ecNumber evidence="5">2.1.1.103</ecNumber>
    </recommendedName>
</protein>
<feature type="domain" description="Methyltransferase type 11" evidence="8">
    <location>
        <begin position="54"/>
        <end position="150"/>
    </location>
</feature>
<evidence type="ECO:0000256" key="5">
    <source>
        <dbReference type="ARBA" id="ARBA00035674"/>
    </source>
</evidence>
<accession>W2IQN9</accession>
<gene>
    <name evidence="9" type="ORF">L916_11495</name>
</gene>
<dbReference type="PANTHER" id="PTHR44307">
    <property type="entry name" value="PHOSPHOETHANOLAMINE METHYLTRANSFERASE"/>
    <property type="match status" value="1"/>
</dbReference>
<dbReference type="GO" id="GO:0032259">
    <property type="term" value="P:methylation"/>
    <property type="evidence" value="ECO:0007669"/>
    <property type="project" value="UniProtKB-KW"/>
</dbReference>
<dbReference type="CDD" id="cd02440">
    <property type="entry name" value="AdoMet_MTases"/>
    <property type="match status" value="1"/>
</dbReference>
<comment type="catalytic activity">
    <reaction evidence="7">
        <text>N-methylethanolamine phosphate + S-adenosyl-L-methionine = N,N-dimethylethanolamine phosphate + S-adenosyl-L-homocysteine + H(+)</text>
        <dbReference type="Rhea" id="RHEA:25321"/>
        <dbReference type="ChEBI" id="CHEBI:15378"/>
        <dbReference type="ChEBI" id="CHEBI:57781"/>
        <dbReference type="ChEBI" id="CHEBI:57856"/>
        <dbReference type="ChEBI" id="CHEBI:58641"/>
        <dbReference type="ChEBI" id="CHEBI:59789"/>
        <dbReference type="EC" id="2.1.1.103"/>
    </reaction>
    <physiologicalReaction direction="left-to-right" evidence="7">
        <dbReference type="Rhea" id="RHEA:25322"/>
    </physiologicalReaction>
</comment>
<dbReference type="VEuPathDB" id="FungiDB:PPTG_12690"/>
<name>W2IQN9_PHYNI</name>
<feature type="non-terminal residue" evidence="9">
    <location>
        <position position="244"/>
    </location>
</feature>
<evidence type="ECO:0000256" key="1">
    <source>
        <dbReference type="ARBA" id="ARBA00004969"/>
    </source>
</evidence>
<dbReference type="InterPro" id="IPR013216">
    <property type="entry name" value="Methyltransf_11"/>
</dbReference>
<dbReference type="GO" id="GO:0000234">
    <property type="term" value="F:phosphoethanolamine N-methyltransferase activity"/>
    <property type="evidence" value="ECO:0007669"/>
    <property type="project" value="UniProtKB-EC"/>
</dbReference>